<dbReference type="GO" id="GO:0005975">
    <property type="term" value="P:carbohydrate metabolic process"/>
    <property type="evidence" value="ECO:0007669"/>
    <property type="project" value="InterPro"/>
</dbReference>
<comment type="caution">
    <text evidence="6">The sequence shown here is derived from an EMBL/GenBank/DDBJ whole genome shotgun (WGS) entry which is preliminary data.</text>
</comment>
<dbReference type="InterPro" id="IPR017853">
    <property type="entry name" value="GH"/>
</dbReference>
<dbReference type="InterPro" id="IPR001579">
    <property type="entry name" value="Glyco_hydro_18_chit_AS"/>
</dbReference>
<dbReference type="PROSITE" id="PS01095">
    <property type="entry name" value="GH18_1"/>
    <property type="match status" value="1"/>
</dbReference>
<sequence length="314" mass="34310">MSKKISSILFIIVTMIAGTIVTSCSNVGMEDDVMQQSDTQTSTRAVGSKTPKLTVYIETNDVNPLNAKEYLFSNTSEEVVDHVILFASNIRGTKGTVQLYHNNNQSHILSNASTLIAPLQQKGIKVLLGLLGDHTGVGFANLTPAMVNSFAQQVADCVNTYGLDGVDLDDEYAEYGKISGLPSPSSTIMGSLITKLRELMPNKLITTFYYGYAGSATGSLDYMWPDFGCNSYLPSGFPANKWAKLTISITNEGYTKPESSIINDCANSYSGYGAVMMFNMREWDTSYIMNDFASRVWGSAKTVEWTGVSHPKNY</sequence>
<dbReference type="AlphaFoldDB" id="A0A7J4XI54"/>
<comment type="similarity">
    <text evidence="4">Belongs to the glycosyl hydrolase 18 family.</text>
</comment>
<accession>A0A7J4XI54</accession>
<dbReference type="PROSITE" id="PS51257">
    <property type="entry name" value="PROKAR_LIPOPROTEIN"/>
    <property type="match status" value="1"/>
</dbReference>
<evidence type="ECO:0000256" key="1">
    <source>
        <dbReference type="ARBA" id="ARBA00022801"/>
    </source>
</evidence>
<organism evidence="6 7">
    <name type="scientific">Bacteroides salyersiae</name>
    <dbReference type="NCBI Taxonomy" id="291644"/>
    <lineage>
        <taxon>Bacteria</taxon>
        <taxon>Pseudomonadati</taxon>
        <taxon>Bacteroidota</taxon>
        <taxon>Bacteroidia</taxon>
        <taxon>Bacteroidales</taxon>
        <taxon>Bacteroidaceae</taxon>
        <taxon>Bacteroides</taxon>
    </lineage>
</organism>
<gene>
    <name evidence="6" type="ORF">F3F73_11970</name>
</gene>
<keyword evidence="2 3" id="KW-0326">Glycosidase</keyword>
<evidence type="ECO:0000313" key="6">
    <source>
        <dbReference type="EMBL" id="KAA3764570.1"/>
    </source>
</evidence>
<dbReference type="GO" id="GO:0004553">
    <property type="term" value="F:hydrolase activity, hydrolyzing O-glycosyl compounds"/>
    <property type="evidence" value="ECO:0007669"/>
    <property type="project" value="InterPro"/>
</dbReference>
<protein>
    <submittedName>
        <fullName evidence="6">Endo-beta-N-acetylglucosaminidase</fullName>
    </submittedName>
</protein>
<reference evidence="6 7" key="1">
    <citation type="journal article" date="2019" name="Nat. Med.">
        <title>A library of human gut bacterial isolates paired with longitudinal multiomics data enables mechanistic microbiome research.</title>
        <authorList>
            <person name="Poyet M."/>
            <person name="Groussin M."/>
            <person name="Gibbons S.M."/>
            <person name="Avila-Pacheco J."/>
            <person name="Jiang X."/>
            <person name="Kearney S.M."/>
            <person name="Perrotta A.R."/>
            <person name="Berdy B."/>
            <person name="Zhao S."/>
            <person name="Lieberman T.D."/>
            <person name="Swanson P.K."/>
            <person name="Smith M."/>
            <person name="Roesemann S."/>
            <person name="Alexander J.E."/>
            <person name="Rich S.A."/>
            <person name="Livny J."/>
            <person name="Vlamakis H."/>
            <person name="Clish C."/>
            <person name="Bullock K."/>
            <person name="Deik A."/>
            <person name="Scott J."/>
            <person name="Pierce K.A."/>
            <person name="Xavier R.J."/>
            <person name="Alm E.J."/>
        </authorList>
    </citation>
    <scope>NUCLEOTIDE SEQUENCE [LARGE SCALE GENOMIC DNA]</scope>
    <source>
        <strain evidence="6 7">BIOML-A10</strain>
    </source>
</reference>
<feature type="domain" description="GH18" evidence="5">
    <location>
        <begin position="51"/>
        <end position="314"/>
    </location>
</feature>
<evidence type="ECO:0000259" key="5">
    <source>
        <dbReference type="PROSITE" id="PS51910"/>
    </source>
</evidence>
<dbReference type="Gene3D" id="3.20.20.80">
    <property type="entry name" value="Glycosidases"/>
    <property type="match status" value="1"/>
</dbReference>
<proteinExistence type="inferred from homology"/>
<dbReference type="PROSITE" id="PS51910">
    <property type="entry name" value="GH18_2"/>
    <property type="match status" value="1"/>
</dbReference>
<dbReference type="Proteomes" id="UP000422221">
    <property type="component" value="Unassembled WGS sequence"/>
</dbReference>
<evidence type="ECO:0000256" key="4">
    <source>
        <dbReference type="RuleBase" id="RU004453"/>
    </source>
</evidence>
<dbReference type="SUPFAM" id="SSF51445">
    <property type="entry name" value="(Trans)glycosidases"/>
    <property type="match status" value="1"/>
</dbReference>
<dbReference type="InterPro" id="IPR001223">
    <property type="entry name" value="Glyco_hydro18_cat"/>
</dbReference>
<evidence type="ECO:0000256" key="2">
    <source>
        <dbReference type="ARBA" id="ARBA00023295"/>
    </source>
</evidence>
<name>A0A7J4XI54_9BACE</name>
<dbReference type="EMBL" id="VWMK01000011">
    <property type="protein sequence ID" value="KAA3764570.1"/>
    <property type="molecule type" value="Genomic_DNA"/>
</dbReference>
<evidence type="ECO:0000256" key="3">
    <source>
        <dbReference type="RuleBase" id="RU000489"/>
    </source>
</evidence>
<keyword evidence="1 3" id="KW-0378">Hydrolase</keyword>
<dbReference type="RefSeq" id="WP_130058266.1">
    <property type="nucleotide sequence ID" value="NZ_RCXT01000003.1"/>
</dbReference>
<dbReference type="Pfam" id="PF00704">
    <property type="entry name" value="Glyco_hydro_18"/>
    <property type="match status" value="1"/>
</dbReference>
<evidence type="ECO:0000313" key="7">
    <source>
        <dbReference type="Proteomes" id="UP000422221"/>
    </source>
</evidence>